<dbReference type="EMBL" id="GIFC01014911">
    <property type="protein sequence ID" value="MXU96994.1"/>
    <property type="molecule type" value="Transcribed_RNA"/>
</dbReference>
<accession>A0A6B0V5B6</accession>
<keyword evidence="1" id="KW-1133">Transmembrane helix</keyword>
<dbReference type="AlphaFoldDB" id="A0A6B0V5B6"/>
<sequence>MVPFLGISEASSLALVLAAGAAFVGVAFSSIDFPLKDRRSLRDPCLESWWSVTAAMEVLPAAAAAAAAAAKLPMDALLLKVEMGGRAGVAGTATARWYDRRDCAGGFSSTTSPSSSESLKSYTDSFWRGATVFFSCLMPWPFLEPRPLSPPENLAPPVALTGNLTLRLSPMGPAPGVRFSRTSVLTPLEGLGLPFLDAFSALILTLSFFSAALTSFARSLSSLGTLMPLGMVSNLQSGS</sequence>
<proteinExistence type="predicted"/>
<protein>
    <submittedName>
        <fullName evidence="2">Putative secreted protein</fullName>
    </submittedName>
</protein>
<keyword evidence="1" id="KW-0812">Transmembrane</keyword>
<feature type="transmembrane region" description="Helical" evidence="1">
    <location>
        <begin position="48"/>
        <end position="70"/>
    </location>
</feature>
<name>A0A6B0V5B6_IXORI</name>
<evidence type="ECO:0000256" key="1">
    <source>
        <dbReference type="SAM" id="Phobius"/>
    </source>
</evidence>
<reference evidence="2" key="1">
    <citation type="submission" date="2019-12" db="EMBL/GenBank/DDBJ databases">
        <title>An insight into the sialome of adult female Ixodes ricinus ticks feeding for 6 days.</title>
        <authorList>
            <person name="Perner J."/>
            <person name="Ribeiro J.M.C."/>
        </authorList>
    </citation>
    <scope>NUCLEOTIDE SEQUENCE</scope>
    <source>
        <strain evidence="2">Semi-engorged</strain>
        <tissue evidence="2">Salivary glands</tissue>
    </source>
</reference>
<keyword evidence="1" id="KW-0472">Membrane</keyword>
<evidence type="ECO:0000313" key="2">
    <source>
        <dbReference type="EMBL" id="MXU96994.1"/>
    </source>
</evidence>
<organism evidence="2">
    <name type="scientific">Ixodes ricinus</name>
    <name type="common">Common tick</name>
    <name type="synonym">Acarus ricinus</name>
    <dbReference type="NCBI Taxonomy" id="34613"/>
    <lineage>
        <taxon>Eukaryota</taxon>
        <taxon>Metazoa</taxon>
        <taxon>Ecdysozoa</taxon>
        <taxon>Arthropoda</taxon>
        <taxon>Chelicerata</taxon>
        <taxon>Arachnida</taxon>
        <taxon>Acari</taxon>
        <taxon>Parasitiformes</taxon>
        <taxon>Ixodida</taxon>
        <taxon>Ixodoidea</taxon>
        <taxon>Ixodidae</taxon>
        <taxon>Ixodinae</taxon>
        <taxon>Ixodes</taxon>
    </lineage>
</organism>